<dbReference type="OrthoDB" id="4350490at2"/>
<evidence type="ECO:0000313" key="1">
    <source>
        <dbReference type="EMBL" id="OPC82567.1"/>
    </source>
</evidence>
<dbReference type="EMBL" id="MWQN01000001">
    <property type="protein sequence ID" value="OPC82567.1"/>
    <property type="molecule type" value="Genomic_DNA"/>
</dbReference>
<proteinExistence type="predicted"/>
<comment type="caution">
    <text evidence="1">The sequence shown here is derived from an EMBL/GenBank/DDBJ whole genome shotgun (WGS) entry which is preliminary data.</text>
</comment>
<dbReference type="RefSeq" id="WP_078976835.1">
    <property type="nucleotide sequence ID" value="NZ_MWQN01000001.1"/>
</dbReference>
<reference evidence="1 2" key="1">
    <citation type="submission" date="2017-03" db="EMBL/GenBank/DDBJ databases">
        <title>Draft genome sequence of Streptomyces scabrisporus NF3, endophyte isolated from Amphipterygium adstringens.</title>
        <authorList>
            <person name="Vazquez M."/>
            <person name="Ceapa C.D."/>
            <person name="Rodriguez Luna D."/>
            <person name="Sanchez Esquivel S."/>
        </authorList>
    </citation>
    <scope>NUCLEOTIDE SEQUENCE [LARGE SCALE GENOMIC DNA]</scope>
    <source>
        <strain evidence="1 2">NF3</strain>
    </source>
</reference>
<name>A0A1T3P0D4_9ACTN</name>
<sequence>MRPKRFEPWLAELLRQSGAVTDVAVRTEAGEQRAPRPGPYGVSLRLRNGATIELGITAESAPGDQYVQTETEVRGEPPARVESVPAIDGAKVKVADVEEWLAALAVNSGSPELRKVSTRYSQEDPPGAIPYGVELRWHSGAKTRVNFQHAYSSGDRPGAAYQCPDII</sequence>
<dbReference type="AlphaFoldDB" id="A0A1T3P0D4"/>
<accession>A0A1T3P0D4</accession>
<protein>
    <submittedName>
        <fullName evidence="1">Uncharacterized protein</fullName>
    </submittedName>
</protein>
<dbReference type="Proteomes" id="UP000190037">
    <property type="component" value="Unassembled WGS sequence"/>
</dbReference>
<evidence type="ECO:0000313" key="2">
    <source>
        <dbReference type="Proteomes" id="UP000190037"/>
    </source>
</evidence>
<keyword evidence="2" id="KW-1185">Reference proteome</keyword>
<gene>
    <name evidence="1" type="ORF">B4N89_17930</name>
</gene>
<organism evidence="1 2">
    <name type="scientific">Embleya scabrispora</name>
    <dbReference type="NCBI Taxonomy" id="159449"/>
    <lineage>
        <taxon>Bacteria</taxon>
        <taxon>Bacillati</taxon>
        <taxon>Actinomycetota</taxon>
        <taxon>Actinomycetes</taxon>
        <taxon>Kitasatosporales</taxon>
        <taxon>Streptomycetaceae</taxon>
        <taxon>Embleya</taxon>
    </lineage>
</organism>